<organism evidence="1 2">
    <name type="scientific">Litoribacillus peritrichatus</name>
    <dbReference type="NCBI Taxonomy" id="718191"/>
    <lineage>
        <taxon>Bacteria</taxon>
        <taxon>Pseudomonadati</taxon>
        <taxon>Pseudomonadota</taxon>
        <taxon>Gammaproteobacteria</taxon>
        <taxon>Oceanospirillales</taxon>
        <taxon>Oceanospirillaceae</taxon>
        <taxon>Litoribacillus</taxon>
    </lineage>
</organism>
<dbReference type="PANTHER" id="PTHR37625">
    <property type="entry name" value="OUTER MEMBRANE LIPOPROTEIN-RELATED"/>
    <property type="match status" value="1"/>
</dbReference>
<reference evidence="2" key="1">
    <citation type="journal article" date="2019" name="Int. J. Syst. Evol. Microbiol.">
        <title>The Global Catalogue of Microorganisms (GCM) 10K type strain sequencing project: providing services to taxonomists for standard genome sequencing and annotation.</title>
        <authorList>
            <consortium name="The Broad Institute Genomics Platform"/>
            <consortium name="The Broad Institute Genome Sequencing Center for Infectious Disease"/>
            <person name="Wu L."/>
            <person name="Ma J."/>
        </authorList>
    </citation>
    <scope>NUCLEOTIDE SEQUENCE [LARGE SCALE GENOMIC DNA]</scope>
    <source>
        <strain evidence="2">JCM 17551</strain>
    </source>
</reference>
<evidence type="ECO:0000313" key="1">
    <source>
        <dbReference type="EMBL" id="GAA3924071.1"/>
    </source>
</evidence>
<evidence type="ECO:0008006" key="3">
    <source>
        <dbReference type="Google" id="ProtNLM"/>
    </source>
</evidence>
<gene>
    <name evidence="1" type="ORF">GCM10022277_19840</name>
</gene>
<evidence type="ECO:0000313" key="2">
    <source>
        <dbReference type="Proteomes" id="UP001501565"/>
    </source>
</evidence>
<dbReference type="PANTHER" id="PTHR37625:SF4">
    <property type="entry name" value="OUTER MEMBRANE LIPOPROTEIN"/>
    <property type="match status" value="1"/>
</dbReference>
<dbReference type="InterPro" id="IPR017734">
    <property type="entry name" value="T6SS_SciN"/>
</dbReference>
<dbReference type="RefSeq" id="WP_344798095.1">
    <property type="nucleotide sequence ID" value="NZ_BAABBN010000007.1"/>
</dbReference>
<keyword evidence="2" id="KW-1185">Reference proteome</keyword>
<dbReference type="EMBL" id="BAABBN010000007">
    <property type="protein sequence ID" value="GAA3924071.1"/>
    <property type="molecule type" value="Genomic_DNA"/>
</dbReference>
<sequence length="171" mass="18692">MNNSVNLLAIKGGLRWVFRLAAVAVWVALSGCSSNEPVPLIVAHQVIISVGDEVNPYGGNKSHPVVLRVYQLSESGTFQKSEFIDLYRNDIEVLGGSLVDVHNVPPLVPGEQHKLSLDIHRQSQYLAVFAEFANYDNAKSKDVIKLPQDNEAQLVIRVSGLSVSITEATDD</sequence>
<dbReference type="InterPro" id="IPR038706">
    <property type="entry name" value="Type_VI_SciN-like_sf"/>
</dbReference>
<dbReference type="Proteomes" id="UP001501565">
    <property type="component" value="Unassembled WGS sequence"/>
</dbReference>
<protein>
    <recommendedName>
        <fullName evidence="3">Type VI secretion system lipoprotein TssJ</fullName>
    </recommendedName>
</protein>
<dbReference type="Gene3D" id="2.60.40.4150">
    <property type="entry name" value="Type VI secretion system, lipoprotein SciN"/>
    <property type="match status" value="1"/>
</dbReference>
<name>A0ABP7MIJ9_9GAMM</name>
<accession>A0ABP7MIJ9</accession>
<proteinExistence type="predicted"/>
<dbReference type="Pfam" id="PF12790">
    <property type="entry name" value="T6SS-SciN"/>
    <property type="match status" value="1"/>
</dbReference>
<dbReference type="NCBIfam" id="TIGR03352">
    <property type="entry name" value="VI_chp_3"/>
    <property type="match status" value="1"/>
</dbReference>
<comment type="caution">
    <text evidence="1">The sequence shown here is derived from an EMBL/GenBank/DDBJ whole genome shotgun (WGS) entry which is preliminary data.</text>
</comment>